<dbReference type="InterPro" id="IPR013083">
    <property type="entry name" value="Znf_RING/FYVE/PHD"/>
</dbReference>
<dbReference type="PANTHER" id="PTHR13097">
    <property type="entry name" value="TRANSCRIPTION INITIATION FACTOR IIE, ALPHA SUBUNIT"/>
    <property type="match status" value="1"/>
</dbReference>
<dbReference type="SUPFAM" id="SSF57783">
    <property type="entry name" value="Zinc beta-ribbon"/>
    <property type="match status" value="1"/>
</dbReference>
<dbReference type="InterPro" id="IPR036388">
    <property type="entry name" value="WH-like_DNA-bd_sf"/>
</dbReference>
<accession>A0A8J4PVX2</accession>
<dbReference type="EMBL" id="AJWJ01000076">
    <property type="protein sequence ID" value="KAF2076008.1"/>
    <property type="molecule type" value="Genomic_DNA"/>
</dbReference>
<evidence type="ECO:0000313" key="6">
    <source>
        <dbReference type="EMBL" id="KAF2076008.1"/>
    </source>
</evidence>
<organism evidence="6 7">
    <name type="scientific">Polysphondylium violaceum</name>
    <dbReference type="NCBI Taxonomy" id="133409"/>
    <lineage>
        <taxon>Eukaryota</taxon>
        <taxon>Amoebozoa</taxon>
        <taxon>Evosea</taxon>
        <taxon>Eumycetozoa</taxon>
        <taxon>Dictyostelia</taxon>
        <taxon>Dictyosteliales</taxon>
        <taxon>Dictyosteliaceae</taxon>
        <taxon>Polysphondylium</taxon>
    </lineage>
</organism>
<feature type="compositionally biased region" description="Low complexity" evidence="4">
    <location>
        <begin position="290"/>
        <end position="312"/>
    </location>
</feature>
<evidence type="ECO:0000256" key="2">
    <source>
        <dbReference type="ARBA" id="ARBA00023015"/>
    </source>
</evidence>
<keyword evidence="7" id="KW-1185">Reference proteome</keyword>
<feature type="compositionally biased region" description="Basic and acidic residues" evidence="4">
    <location>
        <begin position="361"/>
        <end position="382"/>
    </location>
</feature>
<feature type="compositionally biased region" description="Polar residues" evidence="4">
    <location>
        <begin position="385"/>
        <end position="404"/>
    </location>
</feature>
<evidence type="ECO:0000256" key="1">
    <source>
        <dbReference type="ARBA" id="ARBA00008947"/>
    </source>
</evidence>
<evidence type="ECO:0000313" key="7">
    <source>
        <dbReference type="Proteomes" id="UP000695562"/>
    </source>
</evidence>
<proteinExistence type="inferred from homology"/>
<dbReference type="PROSITE" id="PS51344">
    <property type="entry name" value="HTH_TFE_IIE"/>
    <property type="match status" value="1"/>
</dbReference>
<dbReference type="OrthoDB" id="361102at2759"/>
<dbReference type="Gene3D" id="1.10.10.10">
    <property type="entry name" value="Winged helix-like DNA-binding domain superfamily/Winged helix DNA-binding domain"/>
    <property type="match status" value="1"/>
</dbReference>
<comment type="similarity">
    <text evidence="1">Belongs to the TFIIE alpha subunit family.</text>
</comment>
<dbReference type="GO" id="GO:0006367">
    <property type="term" value="P:transcription initiation at RNA polymerase II promoter"/>
    <property type="evidence" value="ECO:0007669"/>
    <property type="project" value="InterPro"/>
</dbReference>
<keyword evidence="2" id="KW-0805">Transcription regulation</keyword>
<evidence type="ECO:0000256" key="3">
    <source>
        <dbReference type="ARBA" id="ARBA00023163"/>
    </source>
</evidence>
<dbReference type="GO" id="GO:0005673">
    <property type="term" value="C:transcription factor TFIIE complex"/>
    <property type="evidence" value="ECO:0007669"/>
    <property type="project" value="TreeGrafter"/>
</dbReference>
<evidence type="ECO:0000259" key="5">
    <source>
        <dbReference type="PROSITE" id="PS51344"/>
    </source>
</evidence>
<comment type="caution">
    <text evidence="6">The sequence shown here is derived from an EMBL/GenBank/DDBJ whole genome shotgun (WGS) entry which is preliminary data.</text>
</comment>
<dbReference type="SMART" id="SM00531">
    <property type="entry name" value="TFIIE"/>
    <property type="match status" value="1"/>
</dbReference>
<feature type="domain" description="HTH TFE/IIEalpha-type" evidence="5">
    <location>
        <begin position="8"/>
        <end position="97"/>
    </location>
</feature>
<keyword evidence="3" id="KW-0804">Transcription</keyword>
<gene>
    <name evidence="6" type="ORF">CYY_002668</name>
</gene>
<dbReference type="Proteomes" id="UP000695562">
    <property type="component" value="Unassembled WGS sequence"/>
</dbReference>
<dbReference type="PANTHER" id="PTHR13097:SF7">
    <property type="entry name" value="GENERAL TRANSCRIPTION FACTOR IIE SUBUNIT 1"/>
    <property type="match status" value="1"/>
</dbReference>
<dbReference type="InterPro" id="IPR039997">
    <property type="entry name" value="TFE"/>
</dbReference>
<feature type="compositionally biased region" description="Low complexity" evidence="4">
    <location>
        <begin position="344"/>
        <end position="359"/>
    </location>
</feature>
<dbReference type="SUPFAM" id="SSF46785">
    <property type="entry name" value="Winged helix' DNA-binding domain"/>
    <property type="match status" value="1"/>
</dbReference>
<dbReference type="InterPro" id="IPR036390">
    <property type="entry name" value="WH_DNA-bd_sf"/>
</dbReference>
<protein>
    <recommendedName>
        <fullName evidence="5">HTH TFE/IIEalpha-type domain-containing protein</fullName>
    </recommendedName>
</protein>
<evidence type="ECO:0000256" key="4">
    <source>
        <dbReference type="SAM" id="MobiDB-lite"/>
    </source>
</evidence>
<dbReference type="AlphaFoldDB" id="A0A8J4PVX2"/>
<reference evidence="6" key="1">
    <citation type="submission" date="2020-01" db="EMBL/GenBank/DDBJ databases">
        <title>Development of genomics and gene disruption for Polysphondylium violaceum indicates a role for the polyketide synthase stlB in stalk morphogenesis.</title>
        <authorList>
            <person name="Narita B."/>
            <person name="Kawabe Y."/>
            <person name="Kin K."/>
            <person name="Saito T."/>
            <person name="Gibbs R."/>
            <person name="Kuspa A."/>
            <person name="Muzny D."/>
            <person name="Queller D."/>
            <person name="Richards S."/>
            <person name="Strassman J."/>
            <person name="Sucgang R."/>
            <person name="Worley K."/>
            <person name="Schaap P."/>
        </authorList>
    </citation>
    <scope>NUCLEOTIDE SEQUENCE</scope>
    <source>
        <strain evidence="6">QSvi11</strain>
    </source>
</reference>
<name>A0A8J4PVX2_9MYCE</name>
<dbReference type="InterPro" id="IPR002853">
    <property type="entry name" value="TFIIE_asu"/>
</dbReference>
<dbReference type="InterPro" id="IPR017919">
    <property type="entry name" value="TFIIE/TFIIEa_HTH"/>
</dbReference>
<dbReference type="Gene3D" id="3.30.40.10">
    <property type="entry name" value="Zinc/RING finger domain, C3HC4 (zinc finger)"/>
    <property type="match status" value="1"/>
</dbReference>
<dbReference type="Pfam" id="PF02002">
    <property type="entry name" value="TFIIE_alpha"/>
    <property type="match status" value="1"/>
</dbReference>
<feature type="region of interest" description="Disordered" evidence="4">
    <location>
        <begin position="342"/>
        <end position="412"/>
    </location>
</feature>
<sequence length="467" mass="52878">MSSTYTILDDLVKLVIRSFYPDDFAVIVDALLREKKRVRDEQLANTLRVQQKYVRKILLDLKGDSMVKSADVKIEGTKPGERTTTQLLWYIDYKHIIDIVKYKLWMFGKKMESVKVQKIDVQTYRCTVCSKIFTAYDIPKLLSPEGELFCDDCDGELIEDHNNESLTQTAKHQSDLSSQLKKIVEQLKKTEGLQIPIFARDLAEESSGAGSNLTINANSSSGFGPKQSAFAPVSQSAATKTPLNTNPNSIDFVIEILENDNIEMNKAPVKKDNKKTGMASLPPWLLPSNSILNKSKNSNNANVSQANANSQKDNLLNVKREPVVVDQEVYLDYIKNHYKEWESYDPSNDTTPSSSSTSSKRALEDENHNNSDPYKKKIKYENEDSNSTNGDYDDQQVASTSQSPKDQEQEEECDVFVSIGKKYIPLTQVTEQDQEDMTAQEYEDYSTALYKYATRNLFDYNNSSIIA</sequence>
<feature type="region of interest" description="Disordered" evidence="4">
    <location>
        <begin position="290"/>
        <end position="314"/>
    </location>
</feature>
<dbReference type="InterPro" id="IPR024550">
    <property type="entry name" value="TFIIEa/SarR/Rpc3_HTH_dom"/>
</dbReference>